<dbReference type="InterPro" id="IPR002477">
    <property type="entry name" value="Peptidoglycan-bd-like"/>
</dbReference>
<dbReference type="Proteomes" id="UP000598426">
    <property type="component" value="Unassembled WGS sequence"/>
</dbReference>
<reference evidence="3 4" key="1">
    <citation type="submission" date="2020-09" db="EMBL/GenBank/DDBJ databases">
        <title>Isolation and identification of active actinomycetes.</title>
        <authorList>
            <person name="Li X."/>
        </authorList>
    </citation>
    <scope>NUCLEOTIDE SEQUENCE [LARGE SCALE GENOMIC DNA]</scope>
    <source>
        <strain evidence="3 4">NEAU-LLC</strain>
    </source>
</reference>
<proteinExistence type="predicted"/>
<dbReference type="Gene3D" id="1.10.101.10">
    <property type="entry name" value="PGBD-like superfamily/PGBD"/>
    <property type="match status" value="1"/>
</dbReference>
<dbReference type="Gene3D" id="2.40.420.20">
    <property type="match status" value="1"/>
</dbReference>
<evidence type="ECO:0000259" key="2">
    <source>
        <dbReference type="Pfam" id="PF01471"/>
    </source>
</evidence>
<gene>
    <name evidence="3" type="ORF">IF188_15630</name>
</gene>
<dbReference type="EMBL" id="JACXZS010000011">
    <property type="protein sequence ID" value="MBD3943124.1"/>
    <property type="molecule type" value="Genomic_DNA"/>
</dbReference>
<accession>A0ABR8NSI2</accession>
<keyword evidence="4" id="KW-1185">Reference proteome</keyword>
<evidence type="ECO:0000256" key="1">
    <source>
        <dbReference type="SAM" id="MobiDB-lite"/>
    </source>
</evidence>
<sequence>MRRVIWIAGAAVTATVLVGGGWLAAGAFTSPEQWQAQASAPEPQPVLAEVLRGDLVDERTLGASIVPSSQLVAAVLPAAEAPRSIVTEAPVTPGAPVATGTVLLRVNGQPVFAFASAFPFYRDLGVGDSGPDVTALQQNLVGLGLLGAADGNFGAATARAVAELYREARATAPTRPDPVPPSAAEPAAGRDAGPDAKGMDAATAADGEAEAEASHPYLPLSATVAVPALPAVLAGAPAVGADLATGGEIAFAAPDAVLRLMVEPDLAGTLVVGADLECRVAADEPFPCRVTRVFDATPTAAGVGEGDGVMAWADVVPASGTIEATRLGERATVTVDVATLATDALLVPASALAQQTETRGTVLRQTEDGSFRTVEVGVVAALDGTIAITGDVRPGALLRVDR</sequence>
<dbReference type="InterPro" id="IPR036366">
    <property type="entry name" value="PGBDSf"/>
</dbReference>
<comment type="caution">
    <text evidence="3">The sequence shown here is derived from an EMBL/GenBank/DDBJ whole genome shotgun (WGS) entry which is preliminary data.</text>
</comment>
<name>A0ABR8NSI2_9MICO</name>
<feature type="region of interest" description="Disordered" evidence="1">
    <location>
        <begin position="171"/>
        <end position="210"/>
    </location>
</feature>
<feature type="domain" description="Peptidoglycan binding-like" evidence="2">
    <location>
        <begin position="129"/>
        <end position="163"/>
    </location>
</feature>
<protein>
    <submittedName>
        <fullName evidence="3">Peptidoglycan-binding protein</fullName>
    </submittedName>
</protein>
<organism evidence="3 4">
    <name type="scientific">Microbacterium helvum</name>
    <dbReference type="NCBI Taxonomy" id="2773713"/>
    <lineage>
        <taxon>Bacteria</taxon>
        <taxon>Bacillati</taxon>
        <taxon>Actinomycetota</taxon>
        <taxon>Actinomycetes</taxon>
        <taxon>Micrococcales</taxon>
        <taxon>Microbacteriaceae</taxon>
        <taxon>Microbacterium</taxon>
    </lineage>
</organism>
<dbReference type="SUPFAM" id="SSF47090">
    <property type="entry name" value="PGBD-like"/>
    <property type="match status" value="1"/>
</dbReference>
<evidence type="ECO:0000313" key="3">
    <source>
        <dbReference type="EMBL" id="MBD3943124.1"/>
    </source>
</evidence>
<dbReference type="Pfam" id="PF01471">
    <property type="entry name" value="PG_binding_1"/>
    <property type="match status" value="1"/>
</dbReference>
<evidence type="ECO:0000313" key="4">
    <source>
        <dbReference type="Proteomes" id="UP000598426"/>
    </source>
</evidence>
<dbReference type="InterPro" id="IPR036365">
    <property type="entry name" value="PGBD-like_sf"/>
</dbReference>
<dbReference type="RefSeq" id="WP_191172737.1">
    <property type="nucleotide sequence ID" value="NZ_JACXZS010000011.1"/>
</dbReference>